<evidence type="ECO:0000313" key="3">
    <source>
        <dbReference type="Proteomes" id="UP000539473"/>
    </source>
</evidence>
<name>A0A7W8NP35_9DEIO</name>
<dbReference type="Proteomes" id="UP000539473">
    <property type="component" value="Unassembled WGS sequence"/>
</dbReference>
<organism evidence="2 3">
    <name type="scientific">Deinococcus metalli</name>
    <dbReference type="NCBI Taxonomy" id="1141878"/>
    <lineage>
        <taxon>Bacteria</taxon>
        <taxon>Thermotogati</taxon>
        <taxon>Deinococcota</taxon>
        <taxon>Deinococci</taxon>
        <taxon>Deinococcales</taxon>
        <taxon>Deinococcaceae</taxon>
        <taxon>Deinococcus</taxon>
    </lineage>
</organism>
<dbReference type="RefSeq" id="WP_260322942.1">
    <property type="nucleotide sequence ID" value="NZ_BNAJ01000007.1"/>
</dbReference>
<dbReference type="EMBL" id="JACHFK010000007">
    <property type="protein sequence ID" value="MBB5377569.1"/>
    <property type="molecule type" value="Genomic_DNA"/>
</dbReference>
<dbReference type="AlphaFoldDB" id="A0A7W8NP35"/>
<feature type="region of interest" description="Disordered" evidence="1">
    <location>
        <begin position="21"/>
        <end position="44"/>
    </location>
</feature>
<proteinExistence type="predicted"/>
<gene>
    <name evidence="2" type="ORF">HNQ07_003061</name>
</gene>
<reference evidence="2 3" key="1">
    <citation type="submission" date="2020-08" db="EMBL/GenBank/DDBJ databases">
        <title>Genomic Encyclopedia of Type Strains, Phase IV (KMG-IV): sequencing the most valuable type-strain genomes for metagenomic binning, comparative biology and taxonomic classification.</title>
        <authorList>
            <person name="Goeker M."/>
        </authorList>
    </citation>
    <scope>NUCLEOTIDE SEQUENCE [LARGE SCALE GENOMIC DNA]</scope>
    <source>
        <strain evidence="2 3">DSM 27521</strain>
    </source>
</reference>
<feature type="compositionally biased region" description="Polar residues" evidence="1">
    <location>
        <begin position="21"/>
        <end position="38"/>
    </location>
</feature>
<comment type="caution">
    <text evidence="2">The sequence shown here is derived from an EMBL/GenBank/DDBJ whole genome shotgun (WGS) entry which is preliminary data.</text>
</comment>
<accession>A0A7W8NP35</accession>
<protein>
    <submittedName>
        <fullName evidence="2">Uncharacterized protein</fullName>
    </submittedName>
</protein>
<sequence length="44" mass="4645">MNVPRSPLTVMAPAPRLTLQSAAGRSQATRPRQATACSHLSWAG</sequence>
<evidence type="ECO:0000256" key="1">
    <source>
        <dbReference type="SAM" id="MobiDB-lite"/>
    </source>
</evidence>
<evidence type="ECO:0000313" key="2">
    <source>
        <dbReference type="EMBL" id="MBB5377569.1"/>
    </source>
</evidence>